<proteinExistence type="predicted"/>
<keyword evidence="1" id="KW-0732">Signal</keyword>
<feature type="chain" id="PRO_5009098422" description="CarboxypepD_reg-like domain-containing protein" evidence="1">
    <location>
        <begin position="25"/>
        <end position="237"/>
    </location>
</feature>
<evidence type="ECO:0000256" key="1">
    <source>
        <dbReference type="SAM" id="SignalP"/>
    </source>
</evidence>
<dbReference type="AlphaFoldDB" id="A0A1D7QDD9"/>
<dbReference type="EMBL" id="CP017141">
    <property type="protein sequence ID" value="AOM76723.1"/>
    <property type="molecule type" value="Genomic_DNA"/>
</dbReference>
<accession>A0A1D7QDD9</accession>
<evidence type="ECO:0000313" key="3">
    <source>
        <dbReference type="Proteomes" id="UP000094313"/>
    </source>
</evidence>
<protein>
    <recommendedName>
        <fullName evidence="4">CarboxypepD_reg-like domain-containing protein</fullName>
    </recommendedName>
</protein>
<evidence type="ECO:0008006" key="4">
    <source>
        <dbReference type="Google" id="ProtNLM"/>
    </source>
</evidence>
<gene>
    <name evidence="2" type="ORF">BFS30_05830</name>
</gene>
<name>A0A1D7QDD9_9SPHI</name>
<organism evidence="2 3">
    <name type="scientific">Pedobacter steynii</name>
    <dbReference type="NCBI Taxonomy" id="430522"/>
    <lineage>
        <taxon>Bacteria</taxon>
        <taxon>Pseudomonadati</taxon>
        <taxon>Bacteroidota</taxon>
        <taxon>Sphingobacteriia</taxon>
        <taxon>Sphingobacteriales</taxon>
        <taxon>Sphingobacteriaceae</taxon>
        <taxon>Pedobacter</taxon>
    </lineage>
</organism>
<reference evidence="2 3" key="1">
    <citation type="submission" date="2016-08" db="EMBL/GenBank/DDBJ databases">
        <authorList>
            <person name="Seilhamer J.J."/>
        </authorList>
    </citation>
    <scope>NUCLEOTIDE SEQUENCE [LARGE SCALE GENOMIC DNA]</scope>
    <source>
        <strain evidence="2 3">DX4</strain>
    </source>
</reference>
<feature type="signal peptide" evidence="1">
    <location>
        <begin position="1"/>
        <end position="24"/>
    </location>
</feature>
<dbReference type="KEGG" id="psty:BFS30_05830"/>
<evidence type="ECO:0000313" key="2">
    <source>
        <dbReference type="EMBL" id="AOM76723.1"/>
    </source>
</evidence>
<dbReference type="Proteomes" id="UP000094313">
    <property type="component" value="Chromosome"/>
</dbReference>
<dbReference type="RefSeq" id="WP_069378417.1">
    <property type="nucleotide sequence ID" value="NZ_CP017141.1"/>
</dbReference>
<keyword evidence="3" id="KW-1185">Reference proteome</keyword>
<sequence>MKPHHLITLAFSVFFLAFTPAAFSQKEFLLRGVVKERGTNNRIQFAQVTNKRNGFTVSTSDLGLFQIRASVGDSLLIVKSEFSDEEVGVFTTADVSVYLSRGTTLREVNILGQTKKQELNDIKRDFKRNGSFYQGKPPVLAYFFQPLTAFYELFGRTPGNARRFGRYYNNEIKQSQVDGFFNEYLIQNTTDLKGKDLEKFMLDYRPDYEKSRNWAEYDAIKYIKDSYKKYTDTLRKN</sequence>